<evidence type="ECO:0000256" key="4">
    <source>
        <dbReference type="ARBA" id="ARBA00023002"/>
    </source>
</evidence>
<dbReference type="EMBL" id="CP036268">
    <property type="protein sequence ID" value="QDT36931.1"/>
    <property type="molecule type" value="Genomic_DNA"/>
</dbReference>
<feature type="domain" description="FAD dependent oxidoreductase" evidence="6">
    <location>
        <begin position="7"/>
        <end position="395"/>
    </location>
</feature>
<organism evidence="7 8">
    <name type="scientific">Stratiformator vulcanicus</name>
    <dbReference type="NCBI Taxonomy" id="2527980"/>
    <lineage>
        <taxon>Bacteria</taxon>
        <taxon>Pseudomonadati</taxon>
        <taxon>Planctomycetota</taxon>
        <taxon>Planctomycetia</taxon>
        <taxon>Planctomycetales</taxon>
        <taxon>Planctomycetaceae</taxon>
        <taxon>Stratiformator</taxon>
    </lineage>
</organism>
<evidence type="ECO:0000256" key="5">
    <source>
        <dbReference type="ARBA" id="ARBA00037941"/>
    </source>
</evidence>
<dbReference type="Proteomes" id="UP000317318">
    <property type="component" value="Chromosome"/>
</dbReference>
<evidence type="ECO:0000256" key="2">
    <source>
        <dbReference type="ARBA" id="ARBA00022630"/>
    </source>
</evidence>
<keyword evidence="4 7" id="KW-0560">Oxidoreductase</keyword>
<dbReference type="PANTHER" id="PTHR43104">
    <property type="entry name" value="L-2-HYDROXYGLUTARATE DEHYDROGENASE, MITOCHONDRIAL"/>
    <property type="match status" value="1"/>
</dbReference>
<dbReference type="GO" id="GO:0003973">
    <property type="term" value="F:(S)-2-hydroxy-acid oxidase activity"/>
    <property type="evidence" value="ECO:0007669"/>
    <property type="project" value="UniProtKB-EC"/>
</dbReference>
<comment type="similarity">
    <text evidence="5">Belongs to the L2HGDH family.</text>
</comment>
<dbReference type="Pfam" id="PF01266">
    <property type="entry name" value="DAO"/>
    <property type="match status" value="1"/>
</dbReference>
<dbReference type="Gene3D" id="3.30.9.10">
    <property type="entry name" value="D-Amino Acid Oxidase, subunit A, domain 2"/>
    <property type="match status" value="1"/>
</dbReference>
<dbReference type="KEGG" id="svp:Pan189_12950"/>
<keyword evidence="3" id="KW-0274">FAD</keyword>
<dbReference type="GO" id="GO:0047545">
    <property type="term" value="F:(S)-2-hydroxyglutarate dehydrogenase activity"/>
    <property type="evidence" value="ECO:0007669"/>
    <property type="project" value="TreeGrafter"/>
</dbReference>
<dbReference type="Gene3D" id="3.50.50.60">
    <property type="entry name" value="FAD/NAD(P)-binding domain"/>
    <property type="match status" value="1"/>
</dbReference>
<sequence length="399" mass="43394">MGLIETDVAIIGGGIVGMATAYQLTRRDVPPRVVVIEKESRLAAHQTGHNSGVIHSGLYYRPGSLKALNCRAGKAALERFCDDEGIAWDRCGKVVVATTEEELPRLDALLERGRENGVECEMIGPERLSELEPHAAGLKAIHVPETGIVDYVAVTERLGERVLERGGRLLLGAKVMGFRNRDGRRIVETTNGVVKAKTVINCAGLHSDRVARQSGARPDAKIIPFRGEYFELTKGAEGFVKNLIYPVPDPRFPFLGVHFTRMIQGGVECGPNAVLAFAREGYTKTRMNIGDLGEALSFGGFVKMAKRHWRMGMGEMYRSMSKGAFVKALQRLVPDIRAEHLHAAPAGVRAQAVRGNGELVDDFLIDESGDVINVLNAPSPAATASLRIGEQIAERIPLN</sequence>
<evidence type="ECO:0000313" key="7">
    <source>
        <dbReference type="EMBL" id="QDT36931.1"/>
    </source>
</evidence>
<dbReference type="InterPro" id="IPR036188">
    <property type="entry name" value="FAD/NAD-bd_sf"/>
</dbReference>
<dbReference type="SUPFAM" id="SSF51905">
    <property type="entry name" value="FAD/NAD(P)-binding domain"/>
    <property type="match status" value="1"/>
</dbReference>
<accession>A0A517QZ68</accession>
<dbReference type="RefSeq" id="WP_145363089.1">
    <property type="nucleotide sequence ID" value="NZ_CP036268.1"/>
</dbReference>
<evidence type="ECO:0000256" key="3">
    <source>
        <dbReference type="ARBA" id="ARBA00022827"/>
    </source>
</evidence>
<dbReference type="GO" id="GO:0005737">
    <property type="term" value="C:cytoplasm"/>
    <property type="evidence" value="ECO:0007669"/>
    <property type="project" value="TreeGrafter"/>
</dbReference>
<protein>
    <submittedName>
        <fullName evidence="7">L-2-hydroxyglutarate oxidase LhgO</fullName>
        <ecNumber evidence="7">1.1.3.15</ecNumber>
    </submittedName>
</protein>
<dbReference type="AlphaFoldDB" id="A0A517QZ68"/>
<dbReference type="EC" id="1.1.3.15" evidence="7"/>
<keyword evidence="2" id="KW-0285">Flavoprotein</keyword>
<dbReference type="PANTHER" id="PTHR43104:SF2">
    <property type="entry name" value="L-2-HYDROXYGLUTARATE DEHYDROGENASE, MITOCHONDRIAL"/>
    <property type="match status" value="1"/>
</dbReference>
<gene>
    <name evidence="7" type="primary">lhgO</name>
    <name evidence="7" type="ORF">Pan189_12950</name>
</gene>
<dbReference type="NCBIfam" id="NF008726">
    <property type="entry name" value="PRK11728.1"/>
    <property type="match status" value="1"/>
</dbReference>
<name>A0A517QZ68_9PLAN</name>
<dbReference type="InterPro" id="IPR006076">
    <property type="entry name" value="FAD-dep_OxRdtase"/>
</dbReference>
<comment type="cofactor">
    <cofactor evidence="1">
        <name>FAD</name>
        <dbReference type="ChEBI" id="CHEBI:57692"/>
    </cofactor>
</comment>
<proteinExistence type="inferred from homology"/>
<dbReference type="OrthoDB" id="9801699at2"/>
<evidence type="ECO:0000259" key="6">
    <source>
        <dbReference type="Pfam" id="PF01266"/>
    </source>
</evidence>
<evidence type="ECO:0000256" key="1">
    <source>
        <dbReference type="ARBA" id="ARBA00001974"/>
    </source>
</evidence>
<reference evidence="7 8" key="1">
    <citation type="submission" date="2019-02" db="EMBL/GenBank/DDBJ databases">
        <title>Deep-cultivation of Planctomycetes and their phenomic and genomic characterization uncovers novel biology.</title>
        <authorList>
            <person name="Wiegand S."/>
            <person name="Jogler M."/>
            <person name="Boedeker C."/>
            <person name="Pinto D."/>
            <person name="Vollmers J."/>
            <person name="Rivas-Marin E."/>
            <person name="Kohn T."/>
            <person name="Peeters S.H."/>
            <person name="Heuer A."/>
            <person name="Rast P."/>
            <person name="Oberbeckmann S."/>
            <person name="Bunk B."/>
            <person name="Jeske O."/>
            <person name="Meyerdierks A."/>
            <person name="Storesund J.E."/>
            <person name="Kallscheuer N."/>
            <person name="Luecker S."/>
            <person name="Lage O.M."/>
            <person name="Pohl T."/>
            <person name="Merkel B.J."/>
            <person name="Hornburger P."/>
            <person name="Mueller R.-W."/>
            <person name="Bruemmer F."/>
            <person name="Labrenz M."/>
            <person name="Spormann A.M."/>
            <person name="Op den Camp H."/>
            <person name="Overmann J."/>
            <person name="Amann R."/>
            <person name="Jetten M.S.M."/>
            <person name="Mascher T."/>
            <person name="Medema M.H."/>
            <person name="Devos D.P."/>
            <person name="Kaster A.-K."/>
            <person name="Ovreas L."/>
            <person name="Rohde M."/>
            <person name="Galperin M.Y."/>
            <person name="Jogler C."/>
        </authorList>
    </citation>
    <scope>NUCLEOTIDE SEQUENCE [LARGE SCALE GENOMIC DNA]</scope>
    <source>
        <strain evidence="7 8">Pan189</strain>
    </source>
</reference>
<keyword evidence="8" id="KW-1185">Reference proteome</keyword>
<evidence type="ECO:0000313" key="8">
    <source>
        <dbReference type="Proteomes" id="UP000317318"/>
    </source>
</evidence>